<dbReference type="InterPro" id="IPR003439">
    <property type="entry name" value="ABC_transporter-like_ATP-bd"/>
</dbReference>
<protein>
    <submittedName>
        <fullName evidence="5">NitT/TauT family transport system ATP-binding protein</fullName>
    </submittedName>
</protein>
<dbReference type="InterPro" id="IPR017871">
    <property type="entry name" value="ABC_transporter-like_CS"/>
</dbReference>
<keyword evidence="6" id="KW-1185">Reference proteome</keyword>
<dbReference type="GO" id="GO:0016887">
    <property type="term" value="F:ATP hydrolysis activity"/>
    <property type="evidence" value="ECO:0007669"/>
    <property type="project" value="InterPro"/>
</dbReference>
<dbReference type="AlphaFoldDB" id="A0AAE3KEU8"/>
<keyword evidence="3 5" id="KW-0067">ATP-binding</keyword>
<dbReference type="Pfam" id="PF00005">
    <property type="entry name" value="ABC_tran"/>
    <property type="match status" value="1"/>
</dbReference>
<proteinExistence type="predicted"/>
<dbReference type="Proteomes" id="UP001206128">
    <property type="component" value="Unassembled WGS sequence"/>
</dbReference>
<sequence>MTGASEVVTAPAPLLRLAGVTKSFPDGTDAVAGVDLVVRPGELVAVVGPSGCGKSTLLHLVAGLARPSGGTLTRATDRVGYVFQDPTLLPWRTVRRNVELFGELADLPRAERRRRAERVLAAVGLTEFADHRPGQLSGGMRMRAALARALLVEPELFLFDEPFAALDEITRQDMGEELLRLFDQRGFGAIFVTHSVAEAVYLASRVLVMSARPGRVLREIEVAVAHPRRPEFRRTDTFATLVGEVSEALAVGSAR</sequence>
<feature type="domain" description="ABC transporter" evidence="4">
    <location>
        <begin position="15"/>
        <end position="236"/>
    </location>
</feature>
<evidence type="ECO:0000256" key="2">
    <source>
        <dbReference type="ARBA" id="ARBA00022741"/>
    </source>
</evidence>
<dbReference type="SMART" id="SM00382">
    <property type="entry name" value="AAA"/>
    <property type="match status" value="1"/>
</dbReference>
<organism evidence="5 6">
    <name type="scientific">Goodfellowiella coeruleoviolacea</name>
    <dbReference type="NCBI Taxonomy" id="334858"/>
    <lineage>
        <taxon>Bacteria</taxon>
        <taxon>Bacillati</taxon>
        <taxon>Actinomycetota</taxon>
        <taxon>Actinomycetes</taxon>
        <taxon>Pseudonocardiales</taxon>
        <taxon>Pseudonocardiaceae</taxon>
        <taxon>Goodfellowiella</taxon>
    </lineage>
</organism>
<accession>A0AAE3KEU8</accession>
<evidence type="ECO:0000313" key="5">
    <source>
        <dbReference type="EMBL" id="MCP2163774.1"/>
    </source>
</evidence>
<evidence type="ECO:0000313" key="6">
    <source>
        <dbReference type="Proteomes" id="UP001206128"/>
    </source>
</evidence>
<reference evidence="5" key="1">
    <citation type="submission" date="2022-06" db="EMBL/GenBank/DDBJ databases">
        <title>Genomic Encyclopedia of Archaeal and Bacterial Type Strains, Phase II (KMG-II): from individual species to whole genera.</title>
        <authorList>
            <person name="Goeker M."/>
        </authorList>
    </citation>
    <scope>NUCLEOTIDE SEQUENCE</scope>
    <source>
        <strain evidence="5">DSM 43935</strain>
    </source>
</reference>
<comment type="caution">
    <text evidence="5">The sequence shown here is derived from an EMBL/GenBank/DDBJ whole genome shotgun (WGS) entry which is preliminary data.</text>
</comment>
<evidence type="ECO:0000256" key="1">
    <source>
        <dbReference type="ARBA" id="ARBA00022448"/>
    </source>
</evidence>
<dbReference type="GO" id="GO:0005524">
    <property type="term" value="F:ATP binding"/>
    <property type="evidence" value="ECO:0007669"/>
    <property type="project" value="UniProtKB-KW"/>
</dbReference>
<dbReference type="PANTHER" id="PTHR42788">
    <property type="entry name" value="TAURINE IMPORT ATP-BINDING PROTEIN-RELATED"/>
    <property type="match status" value="1"/>
</dbReference>
<dbReference type="InterPro" id="IPR050166">
    <property type="entry name" value="ABC_transporter_ATP-bind"/>
</dbReference>
<dbReference type="SUPFAM" id="SSF52540">
    <property type="entry name" value="P-loop containing nucleoside triphosphate hydrolases"/>
    <property type="match status" value="1"/>
</dbReference>
<evidence type="ECO:0000256" key="3">
    <source>
        <dbReference type="ARBA" id="ARBA00022840"/>
    </source>
</evidence>
<dbReference type="CDD" id="cd03293">
    <property type="entry name" value="ABC_NrtD_SsuB_transporters"/>
    <property type="match status" value="1"/>
</dbReference>
<keyword evidence="2" id="KW-0547">Nucleotide-binding</keyword>
<keyword evidence="1" id="KW-0813">Transport</keyword>
<gene>
    <name evidence="5" type="ORF">LX83_000614</name>
</gene>
<dbReference type="Gene3D" id="3.40.50.300">
    <property type="entry name" value="P-loop containing nucleotide triphosphate hydrolases"/>
    <property type="match status" value="1"/>
</dbReference>
<dbReference type="PANTHER" id="PTHR42788:SF19">
    <property type="entry name" value="ALIPHATIC SULFONATES IMPORT ATP-BINDING PROTEIN SSUB 2"/>
    <property type="match status" value="1"/>
</dbReference>
<evidence type="ECO:0000259" key="4">
    <source>
        <dbReference type="PROSITE" id="PS50893"/>
    </source>
</evidence>
<dbReference type="InterPro" id="IPR003593">
    <property type="entry name" value="AAA+_ATPase"/>
</dbReference>
<name>A0AAE3KEU8_9PSEU</name>
<dbReference type="PROSITE" id="PS00211">
    <property type="entry name" value="ABC_TRANSPORTER_1"/>
    <property type="match status" value="1"/>
</dbReference>
<dbReference type="RefSeq" id="WP_253766706.1">
    <property type="nucleotide sequence ID" value="NZ_JAMTCK010000001.1"/>
</dbReference>
<dbReference type="EMBL" id="JAMTCK010000001">
    <property type="protein sequence ID" value="MCP2163774.1"/>
    <property type="molecule type" value="Genomic_DNA"/>
</dbReference>
<dbReference type="PROSITE" id="PS50893">
    <property type="entry name" value="ABC_TRANSPORTER_2"/>
    <property type="match status" value="1"/>
</dbReference>
<dbReference type="InterPro" id="IPR027417">
    <property type="entry name" value="P-loop_NTPase"/>
</dbReference>